<evidence type="ECO:0000259" key="2">
    <source>
        <dbReference type="Pfam" id="PF01569"/>
    </source>
</evidence>
<dbReference type="InterPro" id="IPR036938">
    <property type="entry name" value="PAP2/HPO_sf"/>
</dbReference>
<dbReference type="AlphaFoldDB" id="A0A4Q7YX27"/>
<feature type="signal peptide" evidence="1">
    <location>
        <begin position="1"/>
        <end position="29"/>
    </location>
</feature>
<gene>
    <name evidence="3" type="ORF">BDD14_3171</name>
</gene>
<dbReference type="InterPro" id="IPR000326">
    <property type="entry name" value="PAP2/HPO"/>
</dbReference>
<sequence>MKRMQGGATKRTFGLCLLMATLLVGPAVAKTDAVLDWNVIAINITSGQNPFVQARYAAIVQLAVFEAVNSITGDYRPYLGNIVAPHGASADAAAIQAAYRVLSTYFPASLTVLDAARANSLGLIPDGPAKSKGIATGDAAAYAMIALRANDGSSPPQFKIPAPPVPGEWQATPSCPIVNGTAVGVFFQWQNVKPFGIPSASEFLLNPPPALKSREYAKAYNEVMSVGSLNSTERPQDRADVVVFYAASSPTLIFNQAARQVAQQQWRSLSENARALALINMAINDGAIASFFNKYHYNFWRPETAIRAGDTDGNRKTDPDPNYLPFILTPCFPGYPSNHGSLSNAGAEVLRRLYGEAGHSITLSNPAVPDIVLQYGSFMQITDDISDARVYGGIHFRFDQTAGARLGRAVGRAVYKKNLRAMYGYDRDDD</sequence>
<reference evidence="3 4" key="1">
    <citation type="submission" date="2019-02" db="EMBL/GenBank/DDBJ databases">
        <title>Genomic Encyclopedia of Archaeal and Bacterial Type Strains, Phase II (KMG-II): from individual species to whole genera.</title>
        <authorList>
            <person name="Goeker M."/>
        </authorList>
    </citation>
    <scope>NUCLEOTIDE SEQUENCE [LARGE SCALE GENOMIC DNA]</scope>
    <source>
        <strain evidence="3 4">DSM 18101</strain>
    </source>
</reference>
<dbReference type="InterPro" id="IPR052559">
    <property type="entry name" value="V-haloperoxidase"/>
</dbReference>
<dbReference type="RefSeq" id="WP_130419528.1">
    <property type="nucleotide sequence ID" value="NZ_SHKW01000001.1"/>
</dbReference>
<dbReference type="Gene3D" id="1.10.606.20">
    <property type="match status" value="1"/>
</dbReference>
<dbReference type="PANTHER" id="PTHR34599:SF1">
    <property type="entry name" value="PHOSPHATIDIC ACID PHOSPHATASE TYPE 2_HALOPEROXIDASE DOMAIN-CONTAINING PROTEIN"/>
    <property type="match status" value="1"/>
</dbReference>
<evidence type="ECO:0000313" key="4">
    <source>
        <dbReference type="Proteomes" id="UP000292958"/>
    </source>
</evidence>
<dbReference type="EMBL" id="SHKW01000001">
    <property type="protein sequence ID" value="RZU41645.1"/>
    <property type="molecule type" value="Genomic_DNA"/>
</dbReference>
<dbReference type="CDD" id="cd03398">
    <property type="entry name" value="PAP2_haloperoxidase"/>
    <property type="match status" value="1"/>
</dbReference>
<keyword evidence="1" id="KW-0732">Signal</keyword>
<organism evidence="3 4">
    <name type="scientific">Edaphobacter modestus</name>
    <dbReference type="NCBI Taxonomy" id="388466"/>
    <lineage>
        <taxon>Bacteria</taxon>
        <taxon>Pseudomonadati</taxon>
        <taxon>Acidobacteriota</taxon>
        <taxon>Terriglobia</taxon>
        <taxon>Terriglobales</taxon>
        <taxon>Acidobacteriaceae</taxon>
        <taxon>Edaphobacter</taxon>
    </lineage>
</organism>
<proteinExistence type="predicted"/>
<comment type="caution">
    <text evidence="3">The sequence shown here is derived from an EMBL/GenBank/DDBJ whole genome shotgun (WGS) entry which is preliminary data.</text>
</comment>
<evidence type="ECO:0000256" key="1">
    <source>
        <dbReference type="SAM" id="SignalP"/>
    </source>
</evidence>
<dbReference type="Proteomes" id="UP000292958">
    <property type="component" value="Unassembled WGS sequence"/>
</dbReference>
<protein>
    <submittedName>
        <fullName evidence="3">PAP2 superfamily protein</fullName>
    </submittedName>
</protein>
<evidence type="ECO:0000313" key="3">
    <source>
        <dbReference type="EMBL" id="RZU41645.1"/>
    </source>
</evidence>
<feature type="chain" id="PRO_5020649129" evidence="1">
    <location>
        <begin position="30"/>
        <end position="430"/>
    </location>
</feature>
<accession>A0A4Q7YX27</accession>
<keyword evidence="4" id="KW-1185">Reference proteome</keyword>
<dbReference type="SUPFAM" id="SSF48317">
    <property type="entry name" value="Acid phosphatase/Vanadium-dependent haloperoxidase"/>
    <property type="match status" value="1"/>
</dbReference>
<dbReference type="OrthoDB" id="9771961at2"/>
<name>A0A4Q7YX27_9BACT</name>
<dbReference type="PANTHER" id="PTHR34599">
    <property type="entry name" value="PEROXIDASE-RELATED"/>
    <property type="match status" value="1"/>
</dbReference>
<feature type="domain" description="Phosphatidic acid phosphatase type 2/haloperoxidase" evidence="2">
    <location>
        <begin position="275"/>
        <end position="417"/>
    </location>
</feature>
<dbReference type="Pfam" id="PF01569">
    <property type="entry name" value="PAP2"/>
    <property type="match status" value="1"/>
</dbReference>